<accession>A0A6B1FZ04</accession>
<evidence type="ECO:0000313" key="1">
    <source>
        <dbReference type="EMBL" id="MYH62802.1"/>
    </source>
</evidence>
<sequence length="63" mass="6565">MLLDRGMDTPDRTVQLIEKGGVVPVVRLPDLSGAVELARALLDGGVTAFELTMTSPGALDALT</sequence>
<keyword evidence="1" id="KW-0456">Lyase</keyword>
<dbReference type="GO" id="GO:0008675">
    <property type="term" value="F:2-dehydro-3-deoxy-phosphogluconate aldolase activity"/>
    <property type="evidence" value="ECO:0007669"/>
    <property type="project" value="UniProtKB-EC"/>
</dbReference>
<organism evidence="1">
    <name type="scientific">Caldilineaceae bacterium SB0675_bin_29</name>
    <dbReference type="NCBI Taxonomy" id="2605266"/>
    <lineage>
        <taxon>Bacteria</taxon>
        <taxon>Bacillati</taxon>
        <taxon>Chloroflexota</taxon>
        <taxon>Caldilineae</taxon>
        <taxon>Caldilineales</taxon>
        <taxon>Caldilineaceae</taxon>
    </lineage>
</organism>
<dbReference type="InterPro" id="IPR013785">
    <property type="entry name" value="Aldolase_TIM"/>
</dbReference>
<dbReference type="GO" id="GO:0008700">
    <property type="term" value="F:(R,S)-4-hydroxy-2-oxoglutarate aldolase activity"/>
    <property type="evidence" value="ECO:0007669"/>
    <property type="project" value="UniProtKB-EC"/>
</dbReference>
<protein>
    <submittedName>
        <fullName evidence="1">Keto-deoxy-phosphogluconate aldolase</fullName>
        <ecNumber evidence="1">4.1.2.14</ecNumber>
        <ecNumber evidence="1">4.1.3.16</ecNumber>
    </submittedName>
</protein>
<dbReference type="EC" id="4.1.2.14" evidence="1"/>
<dbReference type="Pfam" id="PF01081">
    <property type="entry name" value="Aldolase"/>
    <property type="match status" value="1"/>
</dbReference>
<dbReference type="SUPFAM" id="SSF51569">
    <property type="entry name" value="Aldolase"/>
    <property type="match status" value="1"/>
</dbReference>
<feature type="non-terminal residue" evidence="1">
    <location>
        <position position="63"/>
    </location>
</feature>
<reference evidence="1" key="1">
    <citation type="submission" date="2019-09" db="EMBL/GenBank/DDBJ databases">
        <title>Characterisation of the sponge microbiome using genome-centric metagenomics.</title>
        <authorList>
            <person name="Engelberts J.P."/>
            <person name="Robbins S.J."/>
            <person name="De Goeij J.M."/>
            <person name="Aranda M."/>
            <person name="Bell S.C."/>
            <person name="Webster N.S."/>
        </authorList>
    </citation>
    <scope>NUCLEOTIDE SEQUENCE</scope>
    <source>
        <strain evidence="1">SB0675_bin_29</strain>
    </source>
</reference>
<dbReference type="EC" id="4.1.3.16" evidence="1"/>
<dbReference type="Gene3D" id="3.20.20.70">
    <property type="entry name" value="Aldolase class I"/>
    <property type="match status" value="1"/>
</dbReference>
<proteinExistence type="predicted"/>
<dbReference type="InterPro" id="IPR000887">
    <property type="entry name" value="Aldlse_KDPG_KHG"/>
</dbReference>
<gene>
    <name evidence="1" type="ORF">F4148_13965</name>
</gene>
<dbReference type="AlphaFoldDB" id="A0A6B1FZ04"/>
<name>A0A6B1FZ04_9CHLR</name>
<dbReference type="EMBL" id="VYDA01000498">
    <property type="protein sequence ID" value="MYH62802.1"/>
    <property type="molecule type" value="Genomic_DNA"/>
</dbReference>
<comment type="caution">
    <text evidence="1">The sequence shown here is derived from an EMBL/GenBank/DDBJ whole genome shotgun (WGS) entry which is preliminary data.</text>
</comment>